<dbReference type="OrthoDB" id="671828at2"/>
<reference evidence="2 3" key="1">
    <citation type="submission" date="2018-04" db="EMBL/GenBank/DDBJ databases">
        <title>Sphingobacterium sp. M46 Genome.</title>
        <authorList>
            <person name="Cheng J."/>
            <person name="Li Y."/>
        </authorList>
    </citation>
    <scope>NUCLEOTIDE SEQUENCE [LARGE SCALE GENOMIC DNA]</scope>
    <source>
        <strain evidence="2 3">M46</strain>
    </source>
</reference>
<evidence type="ECO:0000313" key="2">
    <source>
        <dbReference type="EMBL" id="PUV25804.1"/>
    </source>
</evidence>
<feature type="transmembrane region" description="Helical" evidence="1">
    <location>
        <begin position="36"/>
        <end position="62"/>
    </location>
</feature>
<accession>A0A363NYB3</accession>
<organism evidence="2 3">
    <name type="scientific">Sphingobacterium athyrii</name>
    <dbReference type="NCBI Taxonomy" id="2152717"/>
    <lineage>
        <taxon>Bacteria</taxon>
        <taxon>Pseudomonadati</taxon>
        <taxon>Bacteroidota</taxon>
        <taxon>Sphingobacteriia</taxon>
        <taxon>Sphingobacteriales</taxon>
        <taxon>Sphingobacteriaceae</taxon>
        <taxon>Sphingobacterium</taxon>
    </lineage>
</organism>
<evidence type="ECO:0000256" key="1">
    <source>
        <dbReference type="SAM" id="Phobius"/>
    </source>
</evidence>
<keyword evidence="3" id="KW-1185">Reference proteome</keyword>
<dbReference type="RefSeq" id="WP_108632111.1">
    <property type="nucleotide sequence ID" value="NZ_DAMCKI010000009.1"/>
</dbReference>
<dbReference type="Proteomes" id="UP000250831">
    <property type="component" value="Unassembled WGS sequence"/>
</dbReference>
<evidence type="ECO:0000313" key="3">
    <source>
        <dbReference type="Proteomes" id="UP000250831"/>
    </source>
</evidence>
<sequence>MKRILNITLLLTVITVPTMALQQSTSVMEDKEVIFFSLNAIAVLLSIWIASSFLLSLIKLFLNDRLRRTLIQRNAPLAIITEILPKENNLAERALNWCCILFAGSAGLTLCYYTQPFGLHSVIILSISLAFGLLIYYFIHKHTNKS</sequence>
<keyword evidence="1" id="KW-0472">Membrane</keyword>
<dbReference type="EMBL" id="QCXX01000001">
    <property type="protein sequence ID" value="PUV25804.1"/>
    <property type="molecule type" value="Genomic_DNA"/>
</dbReference>
<feature type="transmembrane region" description="Helical" evidence="1">
    <location>
        <begin position="121"/>
        <end position="139"/>
    </location>
</feature>
<feature type="transmembrane region" description="Helical" evidence="1">
    <location>
        <begin position="94"/>
        <end position="115"/>
    </location>
</feature>
<comment type="caution">
    <text evidence="2">The sequence shown here is derived from an EMBL/GenBank/DDBJ whole genome shotgun (WGS) entry which is preliminary data.</text>
</comment>
<keyword evidence="1" id="KW-0812">Transmembrane</keyword>
<keyword evidence="1" id="KW-1133">Transmembrane helix</keyword>
<proteinExistence type="predicted"/>
<dbReference type="AlphaFoldDB" id="A0A363NYB3"/>
<protein>
    <submittedName>
        <fullName evidence="2">Uncharacterized protein</fullName>
    </submittedName>
</protein>
<name>A0A363NYB3_9SPHI</name>
<gene>
    <name evidence="2" type="ORF">DCO56_02180</name>
</gene>